<dbReference type="Pfam" id="PF14248">
    <property type="entry name" value="DUF4345"/>
    <property type="match status" value="1"/>
</dbReference>
<evidence type="ECO:0000256" key="1">
    <source>
        <dbReference type="SAM" id="Phobius"/>
    </source>
</evidence>
<keyword evidence="1" id="KW-0472">Membrane</keyword>
<accession>A0AAV2WNY3</accession>
<gene>
    <name evidence="2" type="ORF">BN1047_03904</name>
</gene>
<dbReference type="InterPro" id="IPR025597">
    <property type="entry name" value="DUF4345"/>
</dbReference>
<dbReference type="EMBL" id="LK021340">
    <property type="protein sequence ID" value="CDQ46001.1"/>
    <property type="molecule type" value="Genomic_DNA"/>
</dbReference>
<feature type="transmembrane region" description="Helical" evidence="1">
    <location>
        <begin position="103"/>
        <end position="120"/>
    </location>
</feature>
<keyword evidence="1" id="KW-0812">Transmembrane</keyword>
<name>A0AAV2WNY3_MYCNE</name>
<reference evidence="2" key="2">
    <citation type="submission" date="2015-09" db="EMBL/GenBank/DDBJ databases">
        <title>Draft genome sequence of Mycobacterium neoaurum DSM 44074.</title>
        <authorList>
            <person name="Croce O."/>
            <person name="Robert C."/>
            <person name="Raoult D."/>
            <person name="Drancourt M."/>
        </authorList>
    </citation>
    <scope>NUCLEOTIDE SEQUENCE</scope>
    <source>
        <strain evidence="2">DSM 44074</strain>
    </source>
</reference>
<evidence type="ECO:0008006" key="4">
    <source>
        <dbReference type="Google" id="ProtNLM"/>
    </source>
</evidence>
<reference evidence="2" key="1">
    <citation type="submission" date="2014-05" db="EMBL/GenBank/DDBJ databases">
        <authorList>
            <person name="Urmite Genomes"/>
        </authorList>
    </citation>
    <scope>NUCLEOTIDE SEQUENCE</scope>
    <source>
        <strain evidence="2">DSM 44074</strain>
    </source>
</reference>
<organism evidence="2 3">
    <name type="scientific">Mycolicibacterium neoaurum</name>
    <name type="common">Mycobacterium neoaurum</name>
    <dbReference type="NCBI Taxonomy" id="1795"/>
    <lineage>
        <taxon>Bacteria</taxon>
        <taxon>Bacillati</taxon>
        <taxon>Actinomycetota</taxon>
        <taxon>Actinomycetes</taxon>
        <taxon>Mycobacteriales</taxon>
        <taxon>Mycobacteriaceae</taxon>
        <taxon>Mycolicibacterium</taxon>
    </lineage>
</organism>
<evidence type="ECO:0000313" key="3">
    <source>
        <dbReference type="Proteomes" id="UP000028864"/>
    </source>
</evidence>
<sequence>MAAAVILSVGVFFAGMGLYALSAPAALLRPFGFAVTSDTQRAEVRAVYGGFGLAMAGVLGYALCASDAVRAGILLTVGVALAGMAVGRIISAAVGDRTAFYPNWFYCLVEVAAAAVLFWAA</sequence>
<dbReference type="AlphaFoldDB" id="A0AAV2WNY3"/>
<keyword evidence="1" id="KW-1133">Transmembrane helix</keyword>
<feature type="transmembrane region" description="Helical" evidence="1">
    <location>
        <begin position="71"/>
        <end position="91"/>
    </location>
</feature>
<dbReference type="Proteomes" id="UP000028864">
    <property type="component" value="Unassembled WGS sequence"/>
</dbReference>
<feature type="transmembrane region" description="Helical" evidence="1">
    <location>
        <begin position="46"/>
        <end position="64"/>
    </location>
</feature>
<dbReference type="RefSeq" id="WP_030135966.1">
    <property type="nucleotide sequence ID" value="NZ_LK021340.1"/>
</dbReference>
<evidence type="ECO:0000313" key="2">
    <source>
        <dbReference type="EMBL" id="CDQ46001.1"/>
    </source>
</evidence>
<proteinExistence type="predicted"/>
<protein>
    <recommendedName>
        <fullName evidence="4">DUF4345 domain-containing protein</fullName>
    </recommendedName>
</protein>